<name>A0ABP6ZSA1_9ACTN</name>
<dbReference type="RefSeq" id="WP_231488634.1">
    <property type="nucleotide sequence ID" value="NZ_BAAAZO010000005.1"/>
</dbReference>
<evidence type="ECO:0008006" key="3">
    <source>
        <dbReference type="Google" id="ProtNLM"/>
    </source>
</evidence>
<gene>
    <name evidence="1" type="ORF">GCM10022223_32250</name>
</gene>
<organism evidence="1 2">
    <name type="scientific">Kineosporia mesophila</name>
    <dbReference type="NCBI Taxonomy" id="566012"/>
    <lineage>
        <taxon>Bacteria</taxon>
        <taxon>Bacillati</taxon>
        <taxon>Actinomycetota</taxon>
        <taxon>Actinomycetes</taxon>
        <taxon>Kineosporiales</taxon>
        <taxon>Kineosporiaceae</taxon>
        <taxon>Kineosporia</taxon>
    </lineage>
</organism>
<comment type="caution">
    <text evidence="1">The sequence shown here is derived from an EMBL/GenBank/DDBJ whole genome shotgun (WGS) entry which is preliminary data.</text>
</comment>
<dbReference type="SUPFAM" id="SSF51735">
    <property type="entry name" value="NAD(P)-binding Rossmann-fold domains"/>
    <property type="match status" value="1"/>
</dbReference>
<sequence length="70" mass="7102">MSATNAGVAVITGASCGIGAATARALIAEGYQDVARGSPAEVAELTAFILARPRHLVINEVLQRPADQLG</sequence>
<proteinExistence type="predicted"/>
<accession>A0ABP6ZSA1</accession>
<dbReference type="Gene3D" id="3.40.50.720">
    <property type="entry name" value="NAD(P)-binding Rossmann-like Domain"/>
    <property type="match status" value="1"/>
</dbReference>
<reference evidence="2" key="1">
    <citation type="journal article" date="2019" name="Int. J. Syst. Evol. Microbiol.">
        <title>The Global Catalogue of Microorganisms (GCM) 10K type strain sequencing project: providing services to taxonomists for standard genome sequencing and annotation.</title>
        <authorList>
            <consortium name="The Broad Institute Genomics Platform"/>
            <consortium name="The Broad Institute Genome Sequencing Center for Infectious Disease"/>
            <person name="Wu L."/>
            <person name="Ma J."/>
        </authorList>
    </citation>
    <scope>NUCLEOTIDE SEQUENCE [LARGE SCALE GENOMIC DNA]</scope>
    <source>
        <strain evidence="2">JCM 16902</strain>
    </source>
</reference>
<dbReference type="EMBL" id="BAAAZO010000005">
    <property type="protein sequence ID" value="GAA3613651.1"/>
    <property type="molecule type" value="Genomic_DNA"/>
</dbReference>
<protein>
    <recommendedName>
        <fullName evidence="3">SDR family NAD(P)-dependent oxidoreductase</fullName>
    </recommendedName>
</protein>
<keyword evidence="2" id="KW-1185">Reference proteome</keyword>
<evidence type="ECO:0000313" key="2">
    <source>
        <dbReference type="Proteomes" id="UP001501074"/>
    </source>
</evidence>
<dbReference type="Pfam" id="PF00106">
    <property type="entry name" value="adh_short"/>
    <property type="match status" value="1"/>
</dbReference>
<evidence type="ECO:0000313" key="1">
    <source>
        <dbReference type="EMBL" id="GAA3613651.1"/>
    </source>
</evidence>
<dbReference type="Proteomes" id="UP001501074">
    <property type="component" value="Unassembled WGS sequence"/>
</dbReference>
<dbReference type="InterPro" id="IPR036291">
    <property type="entry name" value="NAD(P)-bd_dom_sf"/>
</dbReference>
<dbReference type="InterPro" id="IPR002347">
    <property type="entry name" value="SDR_fam"/>
</dbReference>